<dbReference type="SMART" id="SM00471">
    <property type="entry name" value="HDc"/>
    <property type="match status" value="1"/>
</dbReference>
<sequence length="540" mass="59887">MADIHVPFKEDTALDHLVNICIRISSESNSHKLLEEILINSIKVASADAGSIYSVTPEKNLRFDTVINKTLGLHLGGSSGQEVSFPEIPMYKDGKPNKKAVVADAAVTGNVINLRDVYDELPYDMSAAREMDERTGYHTQSMLTIPLKDHTDDIIGVLQLINAQEDGRNVPFTRQIETLVRSFASLGAIALTNKSLILGMEALFESFARTIAKAIDEKSPHTGGHCKRVPELTLMIADAVHAANTGPLADFKLTGNERHQLTVAGWLHDCGKVATPERVIEKATKLHTIFDRIDYVDAKLEIVSRDIDLDIMQRKLAMVENGDLSSLAALEQESAQRHAELNSEREIIKASNMGSEFLSDEAVDVIKTVASKYKISVNNHMQAVLSDNEVENLSVRAGTLTSEEREIIKRHMIVTMDILDSLPFPKHLDQVSEFALCHHETLDGKGYPRGLTKDEMSVPARVMAVADIFEALSASDRPYKKAKPVSECLFIMGTMVENKKIDPDIFRIFVEAKVYEDYIRQHADPSQLDEIDFSAIPGLN</sequence>
<dbReference type="PANTHER" id="PTHR43155:SF2">
    <property type="entry name" value="CYCLIC DI-GMP PHOSPHODIESTERASE PA4108"/>
    <property type="match status" value="1"/>
</dbReference>
<dbReference type="CDD" id="cd00077">
    <property type="entry name" value="HDc"/>
    <property type="match status" value="2"/>
</dbReference>
<evidence type="ECO:0000259" key="1">
    <source>
        <dbReference type="PROSITE" id="PS51832"/>
    </source>
</evidence>
<evidence type="ECO:0000313" key="3">
    <source>
        <dbReference type="Proteomes" id="UP001142810"/>
    </source>
</evidence>
<dbReference type="Pfam" id="PF13487">
    <property type="entry name" value="HD_5"/>
    <property type="match status" value="1"/>
</dbReference>
<dbReference type="PROSITE" id="PS51832">
    <property type="entry name" value="HD_GYP"/>
    <property type="match status" value="1"/>
</dbReference>
<dbReference type="EMBL" id="JAPFRD010000004">
    <property type="protein sequence ID" value="MCW8107433.1"/>
    <property type="molecule type" value="Genomic_DNA"/>
</dbReference>
<accession>A0ABT3P3V9</accession>
<dbReference type="Gene3D" id="1.10.3210.10">
    <property type="entry name" value="Hypothetical protein af1432"/>
    <property type="match status" value="2"/>
</dbReference>
<dbReference type="SUPFAM" id="SSF109604">
    <property type="entry name" value="HD-domain/PDEase-like"/>
    <property type="match status" value="1"/>
</dbReference>
<dbReference type="RefSeq" id="WP_265616142.1">
    <property type="nucleotide sequence ID" value="NZ_JAPFRD010000004.1"/>
</dbReference>
<dbReference type="Pfam" id="PF01590">
    <property type="entry name" value="GAF"/>
    <property type="match status" value="1"/>
</dbReference>
<dbReference type="SUPFAM" id="SSF55781">
    <property type="entry name" value="GAF domain-like"/>
    <property type="match status" value="1"/>
</dbReference>
<dbReference type="InterPro" id="IPR029016">
    <property type="entry name" value="GAF-like_dom_sf"/>
</dbReference>
<dbReference type="Proteomes" id="UP001142810">
    <property type="component" value="Unassembled WGS sequence"/>
</dbReference>
<keyword evidence="3" id="KW-1185">Reference proteome</keyword>
<dbReference type="SMART" id="SM00065">
    <property type="entry name" value="GAF"/>
    <property type="match status" value="1"/>
</dbReference>
<name>A0ABT3P3V9_9ALTE</name>
<organism evidence="2 3">
    <name type="scientific">Alteromonas aquimaris</name>
    <dbReference type="NCBI Taxonomy" id="2998417"/>
    <lineage>
        <taxon>Bacteria</taxon>
        <taxon>Pseudomonadati</taxon>
        <taxon>Pseudomonadota</taxon>
        <taxon>Gammaproteobacteria</taxon>
        <taxon>Alteromonadales</taxon>
        <taxon>Alteromonadaceae</taxon>
        <taxon>Alteromonas/Salinimonas group</taxon>
        <taxon>Alteromonas</taxon>
    </lineage>
</organism>
<proteinExistence type="predicted"/>
<evidence type="ECO:0000313" key="2">
    <source>
        <dbReference type="EMBL" id="MCW8107433.1"/>
    </source>
</evidence>
<dbReference type="Gene3D" id="3.30.450.40">
    <property type="match status" value="1"/>
</dbReference>
<dbReference type="InterPro" id="IPR003607">
    <property type="entry name" value="HD/PDEase_dom"/>
</dbReference>
<dbReference type="InterPro" id="IPR037522">
    <property type="entry name" value="HD_GYP_dom"/>
</dbReference>
<comment type="caution">
    <text evidence="2">The sequence shown here is derived from an EMBL/GenBank/DDBJ whole genome shotgun (WGS) entry which is preliminary data.</text>
</comment>
<gene>
    <name evidence="2" type="ORF">OPS25_02810</name>
</gene>
<feature type="domain" description="HD-GYP" evidence="1">
    <location>
        <begin position="313"/>
        <end position="525"/>
    </location>
</feature>
<dbReference type="InterPro" id="IPR003018">
    <property type="entry name" value="GAF"/>
</dbReference>
<dbReference type="PANTHER" id="PTHR43155">
    <property type="entry name" value="CYCLIC DI-GMP PHOSPHODIESTERASE PA4108-RELATED"/>
    <property type="match status" value="1"/>
</dbReference>
<protein>
    <submittedName>
        <fullName evidence="2">HD domain-containing protein</fullName>
    </submittedName>
</protein>
<reference evidence="2" key="1">
    <citation type="submission" date="2022-11" db="EMBL/GenBank/DDBJ databases">
        <title>Alteromonas sp. nov., isolated from sea water of the Qingdao.</title>
        <authorList>
            <person name="Wang Q."/>
        </authorList>
    </citation>
    <scope>NUCLEOTIDE SEQUENCE</scope>
    <source>
        <strain evidence="2">ASW11-7</strain>
    </source>
</reference>